<dbReference type="Gene3D" id="1.10.30.50">
    <property type="match status" value="1"/>
</dbReference>
<gene>
    <name evidence="4" type="ORF">CIG21_11295</name>
    <name evidence="5" type="ORF">CKJ80_10980</name>
</gene>
<dbReference type="EMBL" id="NQMQ01000031">
    <property type="protein sequence ID" value="PAJ68233.1"/>
    <property type="molecule type" value="Genomic_DNA"/>
</dbReference>
<evidence type="ECO:0000259" key="3">
    <source>
        <dbReference type="SMART" id="SM00507"/>
    </source>
</evidence>
<dbReference type="Pfam" id="PF02720">
    <property type="entry name" value="DUF222"/>
    <property type="match status" value="1"/>
</dbReference>
<dbReference type="GO" id="GO:0008270">
    <property type="term" value="F:zinc ion binding"/>
    <property type="evidence" value="ECO:0007669"/>
    <property type="project" value="InterPro"/>
</dbReference>
<feature type="domain" description="HNH nuclease" evidence="3">
    <location>
        <begin position="324"/>
        <end position="376"/>
    </location>
</feature>
<dbReference type="EMBL" id="NSGP01000020">
    <property type="protein sequence ID" value="PAT09099.1"/>
    <property type="molecule type" value="Genomic_DNA"/>
</dbReference>
<dbReference type="GO" id="GO:0004519">
    <property type="term" value="F:endonuclease activity"/>
    <property type="evidence" value="ECO:0007669"/>
    <property type="project" value="UniProtKB-KW"/>
</dbReference>
<comment type="caution">
    <text evidence="4">The sequence shown here is derived from an EMBL/GenBank/DDBJ whole genome shotgun (WGS) entry which is preliminary data.</text>
</comment>
<dbReference type="Proteomes" id="UP000215771">
    <property type="component" value="Unassembled WGS sequence"/>
</dbReference>
<dbReference type="CDD" id="cd00085">
    <property type="entry name" value="HNHc"/>
    <property type="match status" value="1"/>
</dbReference>
<protein>
    <submittedName>
        <fullName evidence="5">HNH endonuclease</fullName>
    </submittedName>
</protein>
<dbReference type="AlphaFoldDB" id="A0A269PCG3"/>
<dbReference type="GO" id="GO:0003676">
    <property type="term" value="F:nucleic acid binding"/>
    <property type="evidence" value="ECO:0007669"/>
    <property type="project" value="InterPro"/>
</dbReference>
<comment type="similarity">
    <text evidence="1">Belongs to the Rv1128c/1148c/1588c/1702c/1945/3466 family.</text>
</comment>
<dbReference type="InterPro" id="IPR002711">
    <property type="entry name" value="HNH"/>
</dbReference>
<dbReference type="InterPro" id="IPR003870">
    <property type="entry name" value="DUF222"/>
</dbReference>
<evidence type="ECO:0000313" key="7">
    <source>
        <dbReference type="Proteomes" id="UP000218041"/>
    </source>
</evidence>
<name>A0A269PCG3_9CORY</name>
<dbReference type="SMART" id="SM00507">
    <property type="entry name" value="HNHc"/>
    <property type="match status" value="1"/>
</dbReference>
<evidence type="ECO:0000313" key="4">
    <source>
        <dbReference type="EMBL" id="PAJ68233.1"/>
    </source>
</evidence>
<evidence type="ECO:0000313" key="6">
    <source>
        <dbReference type="Proteomes" id="UP000215771"/>
    </source>
</evidence>
<sequence>MTITTTDATPKPPAADGSVDDKTQDFEHSPGGDDAIAELAFRIEDTFGRITTCKAQLLHQIGIFDSLRLARRCGARTTAGWLVRRLGISQTTAHEYVRVARELTTYHLLAEAFQEGAVNYSKVRLLLPYLKKNDESTLVEMARKCGYHELEAELALLDRDDGEDAPTRSSYVRIAERKNGRFGLWADLSPMEGAQVAAALKIGELAYHDVDLQDAVNRDAVEEELEDLPTSSGIGMPTGKVMLAAFMGMVNIVRSRPKNPLRAPGAHVNIVTTVDGGAYLPVGGSAASASVAHAVANAMVRVNTVDKDGLILNTSRASRLATDGQLNALMTMWGGRCAMPGCDHTRFIQVHHVHDWADGGATDLHNLLPLCSSCHAMVSERWIRILEDGPDLHFVFRDGSRFVAESYQAPLRSDASLTLREFNEGSA</sequence>
<proteinExistence type="inferred from homology"/>
<evidence type="ECO:0000313" key="5">
    <source>
        <dbReference type="EMBL" id="PAT09099.1"/>
    </source>
</evidence>
<reference evidence="5 7" key="1">
    <citation type="submission" date="2017-08" db="EMBL/GenBank/DDBJ databases">
        <title>Whole genome sequences of 6 clinical strains closest to Corynebacterium imitans.</title>
        <authorList>
            <person name="Bernier A.-M."/>
            <person name="Burdz T."/>
            <person name="Bernard K."/>
        </authorList>
    </citation>
    <scope>NUCLEOTIDE SEQUENCE [LARGE SCALE GENOMIC DNA]</scope>
    <source>
        <strain evidence="5 7">NML92-0415</strain>
    </source>
</reference>
<keyword evidence="5" id="KW-0378">Hydrolase</keyword>
<reference evidence="4 6" key="2">
    <citation type="submission" date="2017-08" db="EMBL/GenBank/DDBJ databases">
        <authorList>
            <person name="de Groot N.N."/>
        </authorList>
    </citation>
    <scope>NUCLEOTIDE SEQUENCE [LARGE SCALE GENOMIC DNA]</scope>
    <source>
        <strain evidence="4 6">NBT06-6</strain>
    </source>
</reference>
<keyword evidence="5" id="KW-0540">Nuclease</keyword>
<dbReference type="RefSeq" id="WP_095278934.1">
    <property type="nucleotide sequence ID" value="NZ_CP047655.1"/>
</dbReference>
<accession>A0A269PCG3</accession>
<evidence type="ECO:0000256" key="1">
    <source>
        <dbReference type="ARBA" id="ARBA00023450"/>
    </source>
</evidence>
<keyword evidence="5" id="KW-0255">Endonuclease</keyword>
<dbReference type="Proteomes" id="UP000218041">
    <property type="component" value="Unassembled WGS sequence"/>
</dbReference>
<dbReference type="Pfam" id="PF01844">
    <property type="entry name" value="HNH"/>
    <property type="match status" value="1"/>
</dbReference>
<dbReference type="InterPro" id="IPR003615">
    <property type="entry name" value="HNH_nuc"/>
</dbReference>
<evidence type="ECO:0000256" key="2">
    <source>
        <dbReference type="SAM" id="MobiDB-lite"/>
    </source>
</evidence>
<feature type="region of interest" description="Disordered" evidence="2">
    <location>
        <begin position="1"/>
        <end position="31"/>
    </location>
</feature>
<organism evidence="4 6">
    <name type="scientific">Corynebacterium hadale</name>
    <dbReference type="NCBI Taxonomy" id="2026255"/>
    <lineage>
        <taxon>Bacteria</taxon>
        <taxon>Bacillati</taxon>
        <taxon>Actinomycetota</taxon>
        <taxon>Actinomycetes</taxon>
        <taxon>Mycobacteriales</taxon>
        <taxon>Corynebacteriaceae</taxon>
        <taxon>Corynebacterium</taxon>
    </lineage>
</organism>
<feature type="compositionally biased region" description="Basic and acidic residues" evidence="2">
    <location>
        <begin position="19"/>
        <end position="31"/>
    </location>
</feature>